<comment type="caution">
    <text evidence="1">The sequence shown here is derived from an EMBL/GenBank/DDBJ whole genome shotgun (WGS) entry which is preliminary data.</text>
</comment>
<accession>T1CB61</accession>
<name>T1CB61_9ZZZZ</name>
<gene>
    <name evidence="1" type="ORF">B1B_06872</name>
</gene>
<reference evidence="1" key="2">
    <citation type="journal article" date="2014" name="ISME J.">
        <title>Microbial stratification in low pH oxic and suboxic macroscopic growths along an acid mine drainage.</title>
        <authorList>
            <person name="Mendez-Garcia C."/>
            <person name="Mesa V."/>
            <person name="Sprenger R.R."/>
            <person name="Richter M."/>
            <person name="Diez M.S."/>
            <person name="Solano J."/>
            <person name="Bargiela R."/>
            <person name="Golyshina O.V."/>
            <person name="Manteca A."/>
            <person name="Ramos J.L."/>
            <person name="Gallego J.R."/>
            <person name="Llorente I."/>
            <person name="Martins Dos Santos V.A."/>
            <person name="Jensen O.N."/>
            <person name="Pelaez A.I."/>
            <person name="Sanchez J."/>
            <person name="Ferrer M."/>
        </authorList>
    </citation>
    <scope>NUCLEOTIDE SEQUENCE</scope>
</reference>
<dbReference type="EMBL" id="AUZY01004357">
    <property type="protein sequence ID" value="EQD63765.1"/>
    <property type="molecule type" value="Genomic_DNA"/>
</dbReference>
<reference evidence="1" key="1">
    <citation type="submission" date="2013-08" db="EMBL/GenBank/DDBJ databases">
        <authorList>
            <person name="Mendez C."/>
            <person name="Richter M."/>
            <person name="Ferrer M."/>
            <person name="Sanchez J."/>
        </authorList>
    </citation>
    <scope>NUCLEOTIDE SEQUENCE</scope>
</reference>
<sequence>MSETLEAIKKLVAAGQVRISAHGYDEMAADGIYVRDLLAGVHKAAVVEDYPTFVRGAAVLVLQWDKDSQPIHVVWG</sequence>
<dbReference type="InterPro" id="IPR025354">
    <property type="entry name" value="DUF4258"/>
</dbReference>
<evidence type="ECO:0000313" key="1">
    <source>
        <dbReference type="EMBL" id="EQD63765.1"/>
    </source>
</evidence>
<dbReference type="AlphaFoldDB" id="T1CB61"/>
<proteinExistence type="predicted"/>
<organism evidence="1">
    <name type="scientific">mine drainage metagenome</name>
    <dbReference type="NCBI Taxonomy" id="410659"/>
    <lineage>
        <taxon>unclassified sequences</taxon>
        <taxon>metagenomes</taxon>
        <taxon>ecological metagenomes</taxon>
    </lineage>
</organism>
<dbReference type="Pfam" id="PF14076">
    <property type="entry name" value="DUF4258"/>
    <property type="match status" value="1"/>
</dbReference>
<feature type="non-terminal residue" evidence="1">
    <location>
        <position position="76"/>
    </location>
</feature>
<protein>
    <submittedName>
        <fullName evidence="1">Uncharacterized protein</fullName>
    </submittedName>
</protein>